<sequence>MTVHGILYRIVLGINYFSLFYVITVSTIYLIQLISASIGLRRYVRSLRYVDYRRFLDSEHMVPISLLVPAYNESATIVDSVRNLLSLDFPEYEVIVINDGSKDDTLQLLIDAYELLPFQQPYKKSLETEEIVGIYRSAIDEKLIVLNKINGGKADALNAGINVASYPIIVTIDADSILEKSSLIKIIYSFVSDPTCIAVGGIVRIGSGCEIVDGQMKEVGLSKNPLVALQTTEYLRAFLTGRIGFDVMGMLLIISGAFGAFNKAAVIEAGGYTRNCIGEDMELVVKLHKLMHDKKRKYSVRFLPDPICWTQPPERLSDLKKQRKRWHIGLIDTLLRHKRMLLNRKYGLIGMVCLPYYWIFELAGPLIETFGYVFIPISFLLGVVNLWFMLSFFLVAVLYGTILSVGALLLEENTFKKYPDIGQLLQLFFYSFVDNFGYRQLNTVYKVEATFGFRKNKHRWGELKRKSFSQNTKEP</sequence>
<dbReference type="EMBL" id="VSSQ01019144">
    <property type="protein sequence ID" value="MPM62959.1"/>
    <property type="molecule type" value="Genomic_DNA"/>
</dbReference>
<protein>
    <recommendedName>
        <fullName evidence="4">Glycosyltransferase 2-like domain-containing protein</fullName>
    </recommendedName>
</protein>
<dbReference type="Gene3D" id="3.90.550.10">
    <property type="entry name" value="Spore Coat Polysaccharide Biosynthesis Protein SpsA, Chain A"/>
    <property type="match status" value="1"/>
</dbReference>
<dbReference type="InterPro" id="IPR001173">
    <property type="entry name" value="Glyco_trans_2-like"/>
</dbReference>
<keyword evidence="2" id="KW-0808">Transferase</keyword>
<evidence type="ECO:0000256" key="2">
    <source>
        <dbReference type="ARBA" id="ARBA00022679"/>
    </source>
</evidence>
<dbReference type="SUPFAM" id="SSF53448">
    <property type="entry name" value="Nucleotide-diphospho-sugar transferases"/>
    <property type="match status" value="1"/>
</dbReference>
<name>A0A645BBV8_9ZZZZ</name>
<feature type="transmembrane region" description="Helical" evidence="3">
    <location>
        <begin position="387"/>
        <end position="410"/>
    </location>
</feature>
<feature type="transmembrane region" description="Helical" evidence="3">
    <location>
        <begin position="346"/>
        <end position="367"/>
    </location>
</feature>
<evidence type="ECO:0000259" key="4">
    <source>
        <dbReference type="Pfam" id="PF00535"/>
    </source>
</evidence>
<comment type="caution">
    <text evidence="5">The sequence shown here is derived from an EMBL/GenBank/DDBJ whole genome shotgun (WGS) entry which is preliminary data.</text>
</comment>
<organism evidence="5">
    <name type="scientific">bioreactor metagenome</name>
    <dbReference type="NCBI Taxonomy" id="1076179"/>
    <lineage>
        <taxon>unclassified sequences</taxon>
        <taxon>metagenomes</taxon>
        <taxon>ecological metagenomes</taxon>
    </lineage>
</organism>
<gene>
    <name evidence="5" type="ORF">SDC9_109837</name>
</gene>
<keyword evidence="3" id="KW-1133">Transmembrane helix</keyword>
<feature type="transmembrane region" description="Helical" evidence="3">
    <location>
        <begin position="6"/>
        <end position="31"/>
    </location>
</feature>
<dbReference type="PANTHER" id="PTHR43630">
    <property type="entry name" value="POLY-BETA-1,6-N-ACETYL-D-GLUCOSAMINE SYNTHASE"/>
    <property type="match status" value="1"/>
</dbReference>
<keyword evidence="3" id="KW-0812">Transmembrane</keyword>
<evidence type="ECO:0000313" key="5">
    <source>
        <dbReference type="EMBL" id="MPM62959.1"/>
    </source>
</evidence>
<evidence type="ECO:0000256" key="1">
    <source>
        <dbReference type="ARBA" id="ARBA00022676"/>
    </source>
</evidence>
<accession>A0A645BBV8</accession>
<dbReference type="AlphaFoldDB" id="A0A645BBV8"/>
<feature type="domain" description="Glycosyltransferase 2-like" evidence="4">
    <location>
        <begin position="65"/>
        <end position="208"/>
    </location>
</feature>
<dbReference type="CDD" id="cd06423">
    <property type="entry name" value="CESA_like"/>
    <property type="match status" value="1"/>
</dbReference>
<evidence type="ECO:0000256" key="3">
    <source>
        <dbReference type="SAM" id="Phobius"/>
    </source>
</evidence>
<dbReference type="InterPro" id="IPR029044">
    <property type="entry name" value="Nucleotide-diphossugar_trans"/>
</dbReference>
<dbReference type="PANTHER" id="PTHR43630:SF1">
    <property type="entry name" value="POLY-BETA-1,6-N-ACETYL-D-GLUCOSAMINE SYNTHASE"/>
    <property type="match status" value="1"/>
</dbReference>
<proteinExistence type="predicted"/>
<keyword evidence="1" id="KW-0328">Glycosyltransferase</keyword>
<dbReference type="GO" id="GO:0016757">
    <property type="term" value="F:glycosyltransferase activity"/>
    <property type="evidence" value="ECO:0007669"/>
    <property type="project" value="UniProtKB-KW"/>
</dbReference>
<dbReference type="Pfam" id="PF00535">
    <property type="entry name" value="Glycos_transf_2"/>
    <property type="match status" value="1"/>
</dbReference>
<keyword evidence="3" id="KW-0472">Membrane</keyword>
<reference evidence="5" key="1">
    <citation type="submission" date="2019-08" db="EMBL/GenBank/DDBJ databases">
        <authorList>
            <person name="Kucharzyk K."/>
            <person name="Murdoch R.W."/>
            <person name="Higgins S."/>
            <person name="Loffler F."/>
        </authorList>
    </citation>
    <scope>NUCLEOTIDE SEQUENCE</scope>
</reference>